<proteinExistence type="predicted"/>
<dbReference type="AlphaFoldDB" id="A0A8H5AZ53"/>
<evidence type="ECO:0000313" key="2">
    <source>
        <dbReference type="Proteomes" id="UP000567179"/>
    </source>
</evidence>
<dbReference type="Proteomes" id="UP000567179">
    <property type="component" value="Unassembled WGS sequence"/>
</dbReference>
<organism evidence="1 2">
    <name type="scientific">Psilocybe cf. subviscida</name>
    <dbReference type="NCBI Taxonomy" id="2480587"/>
    <lineage>
        <taxon>Eukaryota</taxon>
        <taxon>Fungi</taxon>
        <taxon>Dikarya</taxon>
        <taxon>Basidiomycota</taxon>
        <taxon>Agaricomycotina</taxon>
        <taxon>Agaricomycetes</taxon>
        <taxon>Agaricomycetidae</taxon>
        <taxon>Agaricales</taxon>
        <taxon>Agaricineae</taxon>
        <taxon>Strophariaceae</taxon>
        <taxon>Psilocybe</taxon>
    </lineage>
</organism>
<gene>
    <name evidence="1" type="ORF">D9619_013711</name>
</gene>
<name>A0A8H5AZ53_9AGAR</name>
<dbReference type="EMBL" id="JAACJJ010000047">
    <property type="protein sequence ID" value="KAF5313760.1"/>
    <property type="molecule type" value="Genomic_DNA"/>
</dbReference>
<accession>A0A8H5AZ53</accession>
<protein>
    <submittedName>
        <fullName evidence="1">Uncharacterized protein</fullName>
    </submittedName>
</protein>
<sequence length="1045" mass="116646">MERHQNGVRCKAAYLDSLLDALRQAGIDPFSLNSTRLPVVAPTLLHCPGTTYAWGLGSPHFTYPSALHDPTSTVKTGYRLISINPEDSTIKIRASLCSGISVDGTKPCSNCQQTRAFVDVIEERASRDPKHLDRKTLSYQQLYNLYLSIQSSAQSDRLKLLNATRALKRLHVRQNTWEKILGLVGSNDVPALHRIFRNAKNQNWSTKALLENLRLAVNGQYLAKNFSEFEYDLATVVYELGGGAALYALQKSPFALPSRNCVLARRQHFRLRISCGAPTMIEIMENIETTFEDPPPAGRRVGVALLMDEMAVDGRLVYLAKTDDLAGLCEHAKQLGSTKMGENTEVIRNIAIAVREGKIHVGDEIFVAAFARNDDSEYSARPVLLLPTCKQSDCHDQALIIEMLRQAWKISPYGESLHGPIWSIASDGDPKRRPALYLHCMVRQMQPSDALFSRLGHLPGLNLWTGSNGETQDLDYKHNFKRICKLLCTREGIAINDSIINKQILSTWLERLTDVDWSENPIFSLLNPGSAVHEKIQTLLSPKDAQDVPRAVKLLKLTSDLRKIDASDLNPSETSTHSALCLLGEMLDALIEPFTDPTCTLSQQIISLVKFAHIACALFMKHEGDFMPQHLYSDLQCMFRTAIFRVAHTQIFDPSLKVFLCLLGDDVLEVEFGRVRMINGHAPNGDVEVVAHNFGSSRRLNTIFQKYPHLERKPNRLKLQRTRDLDHLTPRNWTGDLRATSCNLAICWAKGVYQAESILSKHGYSICFAEHFRNWTTSRVDLLRPKGGKYPGVSAEIDRSLMDTSETASGNKEVDLNADYAFKRFDGLAVLAAERQAVAQAQPSSIMMELEGGFLAHKKSVARIFMDRAGDINFFKSPDRLLRVRCYSIGGDSWDRSKLHLYQSSTGEGIFKLGSLFLAPVCVGGTHVGFAILQCTNLKSASQCLDRAPASEISLPDSSYEVSGQILSLESTLFQDLQMKRLIWIWDSQYVALDGIKSRSKSTTVTRVRHLSITMSGSLILPLLLEELFTVETSALPLSPPRSEV</sequence>
<comment type="caution">
    <text evidence="1">The sequence shown here is derived from an EMBL/GenBank/DDBJ whole genome shotgun (WGS) entry which is preliminary data.</text>
</comment>
<keyword evidence="2" id="KW-1185">Reference proteome</keyword>
<reference evidence="1 2" key="1">
    <citation type="journal article" date="2020" name="ISME J.">
        <title>Uncovering the hidden diversity of litter-decomposition mechanisms in mushroom-forming fungi.</title>
        <authorList>
            <person name="Floudas D."/>
            <person name="Bentzer J."/>
            <person name="Ahren D."/>
            <person name="Johansson T."/>
            <person name="Persson P."/>
            <person name="Tunlid A."/>
        </authorList>
    </citation>
    <scope>NUCLEOTIDE SEQUENCE [LARGE SCALE GENOMIC DNA]</scope>
    <source>
        <strain evidence="1 2">CBS 101986</strain>
    </source>
</reference>
<evidence type="ECO:0000313" key="1">
    <source>
        <dbReference type="EMBL" id="KAF5313760.1"/>
    </source>
</evidence>
<dbReference type="OrthoDB" id="2691851at2759"/>